<dbReference type="SUPFAM" id="SSF81631">
    <property type="entry name" value="PAP/OAS1 substrate-binding domain"/>
    <property type="match status" value="1"/>
</dbReference>
<evidence type="ECO:0000256" key="7">
    <source>
        <dbReference type="ARBA" id="ARBA00022679"/>
    </source>
</evidence>
<evidence type="ECO:0000256" key="10">
    <source>
        <dbReference type="SAM" id="MobiDB-lite"/>
    </source>
</evidence>
<dbReference type="InterPro" id="IPR043519">
    <property type="entry name" value="NT_sf"/>
</dbReference>
<dbReference type="GO" id="GO:0050265">
    <property type="term" value="F:RNA uridylyltransferase activity"/>
    <property type="evidence" value="ECO:0007669"/>
    <property type="project" value="TreeGrafter"/>
</dbReference>
<evidence type="ECO:0000313" key="13">
    <source>
        <dbReference type="EMBL" id="RPB17583.1"/>
    </source>
</evidence>
<dbReference type="OrthoDB" id="407432at2759"/>
<proteinExistence type="inferred from homology"/>
<feature type="compositionally biased region" description="Polar residues" evidence="10">
    <location>
        <begin position="63"/>
        <end position="83"/>
    </location>
</feature>
<evidence type="ECO:0000256" key="6">
    <source>
        <dbReference type="ARBA" id="ARBA00022490"/>
    </source>
</evidence>
<dbReference type="GO" id="GO:1990817">
    <property type="term" value="F:poly(A) RNA polymerase activity"/>
    <property type="evidence" value="ECO:0007669"/>
    <property type="project" value="UniProtKB-EC"/>
</dbReference>
<dbReference type="GO" id="GO:0005737">
    <property type="term" value="C:cytoplasm"/>
    <property type="evidence" value="ECO:0007669"/>
    <property type="project" value="UniProtKB-SubCell"/>
</dbReference>
<dbReference type="PANTHER" id="PTHR12271:SF40">
    <property type="entry name" value="POLY(A) RNA POLYMERASE GLD2"/>
    <property type="match status" value="1"/>
</dbReference>
<gene>
    <name evidence="13" type="ORF">P167DRAFT_478846</name>
</gene>
<feature type="compositionally biased region" description="Basic and acidic residues" evidence="10">
    <location>
        <begin position="490"/>
        <end position="525"/>
    </location>
</feature>
<comment type="cofactor">
    <cofactor evidence="2">
        <name>Mg(2+)</name>
        <dbReference type="ChEBI" id="CHEBI:18420"/>
    </cofactor>
</comment>
<evidence type="ECO:0000259" key="11">
    <source>
        <dbReference type="Pfam" id="PF03828"/>
    </source>
</evidence>
<dbReference type="Proteomes" id="UP000277580">
    <property type="component" value="Unassembled WGS sequence"/>
</dbReference>
<keyword evidence="8" id="KW-0479">Metal-binding</keyword>
<feature type="compositionally biased region" description="Polar residues" evidence="10">
    <location>
        <begin position="17"/>
        <end position="26"/>
    </location>
</feature>
<dbReference type="Gene3D" id="3.30.460.10">
    <property type="entry name" value="Beta Polymerase, domain 2"/>
    <property type="match status" value="1"/>
</dbReference>
<dbReference type="Pfam" id="PF03828">
    <property type="entry name" value="PAP_assoc"/>
    <property type="match status" value="1"/>
</dbReference>
<dbReference type="GO" id="GO:0046872">
    <property type="term" value="F:metal ion binding"/>
    <property type="evidence" value="ECO:0007669"/>
    <property type="project" value="UniProtKB-KW"/>
</dbReference>
<evidence type="ECO:0000256" key="3">
    <source>
        <dbReference type="ARBA" id="ARBA00004496"/>
    </source>
</evidence>
<keyword evidence="9" id="KW-0460">Magnesium</keyword>
<dbReference type="EC" id="2.7.7.19" evidence="5"/>
<keyword evidence="6" id="KW-0963">Cytoplasm</keyword>
<feature type="domain" description="PAP-associated" evidence="11">
    <location>
        <begin position="362"/>
        <end position="431"/>
    </location>
</feature>
<feature type="region of interest" description="Disordered" evidence="10">
    <location>
        <begin position="490"/>
        <end position="531"/>
    </location>
</feature>
<dbReference type="PANTHER" id="PTHR12271">
    <property type="entry name" value="POLY A POLYMERASE CID PAP -RELATED"/>
    <property type="match status" value="1"/>
</dbReference>
<evidence type="ECO:0000256" key="1">
    <source>
        <dbReference type="ARBA" id="ARBA00001936"/>
    </source>
</evidence>
<protein>
    <recommendedName>
        <fullName evidence="5">polynucleotide adenylyltransferase</fullName>
        <ecNumber evidence="5">2.7.7.19</ecNumber>
    </recommendedName>
</protein>
<dbReference type="Gene3D" id="1.10.1410.10">
    <property type="match status" value="1"/>
</dbReference>
<feature type="domain" description="Poly(A) RNA polymerase mitochondrial-like central palm" evidence="12">
    <location>
        <begin position="117"/>
        <end position="264"/>
    </location>
</feature>
<dbReference type="AlphaFoldDB" id="A0A3N4L428"/>
<name>A0A3N4L428_9PEZI</name>
<comment type="similarity">
    <text evidence="4">Belongs to the DNA polymerase type-B-like family.</text>
</comment>
<dbReference type="Pfam" id="PF22600">
    <property type="entry name" value="MTPAP-like_central"/>
    <property type="match status" value="1"/>
</dbReference>
<comment type="subcellular location">
    <subcellularLocation>
        <location evidence="3">Cytoplasm</location>
    </subcellularLocation>
</comment>
<accession>A0A3N4L428</accession>
<sequence length="531" mass="60011">MTAGRDIRSPPRGQRGQGFNKSQNSPRALPLNALDHFPPLGTQPTKAKTPPPNYSQQQQSTTAKPQQRTQYQPLPIDTRNTNPHHARGEVHGRRNFRGDYNQRQLRRDIGPEVCQYLSELSKKVIAEAAPPESEILVKRALLERLEAISKTIVPDAKLIAFGSLVTGFATANSDLDVIFTGGDRVDILNESSDDPSSNFRIPMLLESKLQEEGFGTTLLTKTRVPILKLVQKATEQSPYELQCDIGFSNHLALYNTQMLLTYSKCDPRVKEMMIFIKWWAKRRHINNPYRGTLSSYGYALIVLHYLINVVKPPVLPNLQTFPVPDSAPTNEIIFEGDSDDTFEIWFYKDIEKLPKSDNAMDIGELLKGFFEYYAHNFQWGREVVSIRTKGGLMTKQEKGWVAAVIKPGRTENSEVKNRYLFAVEDPFETEHNVSRTCNGPGVNRIKDEFKRAVWLIRVRDGGKTLFQNLCMEAPPERVWVRREDRDRRGIEEAGGHGSKDHQGAEGEAGDGVKHESVVLSEDGRNALESLV</sequence>
<keyword evidence="7" id="KW-0808">Transferase</keyword>
<evidence type="ECO:0000256" key="9">
    <source>
        <dbReference type="ARBA" id="ARBA00022842"/>
    </source>
</evidence>
<evidence type="ECO:0000256" key="5">
    <source>
        <dbReference type="ARBA" id="ARBA00012388"/>
    </source>
</evidence>
<dbReference type="EMBL" id="ML119105">
    <property type="protein sequence ID" value="RPB17583.1"/>
    <property type="molecule type" value="Genomic_DNA"/>
</dbReference>
<feature type="region of interest" description="Disordered" evidence="10">
    <location>
        <begin position="1"/>
        <end position="91"/>
    </location>
</feature>
<dbReference type="CDD" id="cd05402">
    <property type="entry name" value="NT_PAP_TUTase"/>
    <property type="match status" value="1"/>
</dbReference>
<reference evidence="13 14" key="1">
    <citation type="journal article" date="2018" name="Nat. Ecol. Evol.">
        <title>Pezizomycetes genomes reveal the molecular basis of ectomycorrhizal truffle lifestyle.</title>
        <authorList>
            <person name="Murat C."/>
            <person name="Payen T."/>
            <person name="Noel B."/>
            <person name="Kuo A."/>
            <person name="Morin E."/>
            <person name="Chen J."/>
            <person name="Kohler A."/>
            <person name="Krizsan K."/>
            <person name="Balestrini R."/>
            <person name="Da Silva C."/>
            <person name="Montanini B."/>
            <person name="Hainaut M."/>
            <person name="Levati E."/>
            <person name="Barry K.W."/>
            <person name="Belfiori B."/>
            <person name="Cichocki N."/>
            <person name="Clum A."/>
            <person name="Dockter R.B."/>
            <person name="Fauchery L."/>
            <person name="Guy J."/>
            <person name="Iotti M."/>
            <person name="Le Tacon F."/>
            <person name="Lindquist E.A."/>
            <person name="Lipzen A."/>
            <person name="Malagnac F."/>
            <person name="Mello A."/>
            <person name="Molinier V."/>
            <person name="Miyauchi S."/>
            <person name="Poulain J."/>
            <person name="Riccioni C."/>
            <person name="Rubini A."/>
            <person name="Sitrit Y."/>
            <person name="Splivallo R."/>
            <person name="Traeger S."/>
            <person name="Wang M."/>
            <person name="Zifcakova L."/>
            <person name="Wipf D."/>
            <person name="Zambonelli A."/>
            <person name="Paolocci F."/>
            <person name="Nowrousian M."/>
            <person name="Ottonello S."/>
            <person name="Baldrian P."/>
            <person name="Spatafora J.W."/>
            <person name="Henrissat B."/>
            <person name="Nagy L.G."/>
            <person name="Aury J.M."/>
            <person name="Wincker P."/>
            <person name="Grigoriev I.V."/>
            <person name="Bonfante P."/>
            <person name="Martin F.M."/>
        </authorList>
    </citation>
    <scope>NUCLEOTIDE SEQUENCE [LARGE SCALE GENOMIC DNA]</scope>
    <source>
        <strain evidence="13 14">CCBAS932</strain>
    </source>
</reference>
<dbReference type="InterPro" id="IPR054708">
    <property type="entry name" value="MTPAP-like_central"/>
</dbReference>
<organism evidence="13 14">
    <name type="scientific">Morchella conica CCBAS932</name>
    <dbReference type="NCBI Taxonomy" id="1392247"/>
    <lineage>
        <taxon>Eukaryota</taxon>
        <taxon>Fungi</taxon>
        <taxon>Dikarya</taxon>
        <taxon>Ascomycota</taxon>
        <taxon>Pezizomycotina</taxon>
        <taxon>Pezizomycetes</taxon>
        <taxon>Pezizales</taxon>
        <taxon>Morchellaceae</taxon>
        <taxon>Morchella</taxon>
    </lineage>
</organism>
<evidence type="ECO:0000256" key="2">
    <source>
        <dbReference type="ARBA" id="ARBA00001946"/>
    </source>
</evidence>
<evidence type="ECO:0000313" key="14">
    <source>
        <dbReference type="Proteomes" id="UP000277580"/>
    </source>
</evidence>
<comment type="cofactor">
    <cofactor evidence="1">
        <name>Mn(2+)</name>
        <dbReference type="ChEBI" id="CHEBI:29035"/>
    </cofactor>
</comment>
<evidence type="ECO:0000259" key="12">
    <source>
        <dbReference type="Pfam" id="PF22600"/>
    </source>
</evidence>
<dbReference type="InParanoid" id="A0A3N4L428"/>
<dbReference type="STRING" id="1392247.A0A3N4L428"/>
<evidence type="ECO:0000256" key="4">
    <source>
        <dbReference type="ARBA" id="ARBA00008593"/>
    </source>
</evidence>
<dbReference type="InterPro" id="IPR002058">
    <property type="entry name" value="PAP_assoc"/>
</dbReference>
<dbReference type="SUPFAM" id="SSF81301">
    <property type="entry name" value="Nucleotidyltransferase"/>
    <property type="match status" value="1"/>
</dbReference>
<dbReference type="GO" id="GO:0031123">
    <property type="term" value="P:RNA 3'-end processing"/>
    <property type="evidence" value="ECO:0007669"/>
    <property type="project" value="TreeGrafter"/>
</dbReference>
<evidence type="ECO:0000256" key="8">
    <source>
        <dbReference type="ARBA" id="ARBA00022723"/>
    </source>
</evidence>
<keyword evidence="14" id="KW-1185">Reference proteome</keyword>
<dbReference type="GO" id="GO:0010605">
    <property type="term" value="P:negative regulation of macromolecule metabolic process"/>
    <property type="evidence" value="ECO:0007669"/>
    <property type="project" value="UniProtKB-ARBA"/>
</dbReference>